<dbReference type="PANTHER" id="PTHR46401">
    <property type="entry name" value="GLYCOSYLTRANSFERASE WBBK-RELATED"/>
    <property type="match status" value="1"/>
</dbReference>
<dbReference type="EMBL" id="JAHOEP010000022">
    <property type="protein sequence ID" value="MBV3408549.1"/>
    <property type="molecule type" value="Genomic_DNA"/>
</dbReference>
<evidence type="ECO:0000313" key="3">
    <source>
        <dbReference type="EMBL" id="MBV3408549.1"/>
    </source>
</evidence>
<dbReference type="AlphaFoldDB" id="A0AAW4NFA1"/>
<dbReference type="Proteomes" id="UP001196316">
    <property type="component" value="Unassembled WGS sequence"/>
</dbReference>
<dbReference type="PANTHER" id="PTHR46401:SF2">
    <property type="entry name" value="GLYCOSYLTRANSFERASE WBBK-RELATED"/>
    <property type="match status" value="1"/>
</dbReference>
<dbReference type="GO" id="GO:0016757">
    <property type="term" value="F:glycosyltransferase activity"/>
    <property type="evidence" value="ECO:0007669"/>
    <property type="project" value="InterPro"/>
</dbReference>
<dbReference type="GO" id="GO:0009103">
    <property type="term" value="P:lipopolysaccharide biosynthetic process"/>
    <property type="evidence" value="ECO:0007669"/>
    <property type="project" value="TreeGrafter"/>
</dbReference>
<dbReference type="Pfam" id="PF00534">
    <property type="entry name" value="Glycos_transf_1"/>
    <property type="match status" value="1"/>
</dbReference>
<protein>
    <submittedName>
        <fullName evidence="3">Glycosyltransferase family 4 protein</fullName>
    </submittedName>
</protein>
<name>A0AAW4NFA1_9BACT</name>
<evidence type="ECO:0000259" key="2">
    <source>
        <dbReference type="Pfam" id="PF00534"/>
    </source>
</evidence>
<dbReference type="InterPro" id="IPR001296">
    <property type="entry name" value="Glyco_trans_1"/>
</dbReference>
<evidence type="ECO:0000256" key="1">
    <source>
        <dbReference type="ARBA" id="ARBA00022679"/>
    </source>
</evidence>
<keyword evidence="1" id="KW-0808">Transferase</keyword>
<reference evidence="3" key="1">
    <citation type="submission" date="2021-06" db="EMBL/GenBank/DDBJ databases">
        <title>Collection of gut derived symbiotic bacterial strains cultured from healthy donors.</title>
        <authorList>
            <person name="Lin H."/>
            <person name="Littmann E."/>
            <person name="Pamer E.G."/>
        </authorList>
    </citation>
    <scope>NUCLEOTIDE SEQUENCE</scope>
    <source>
        <strain evidence="3">MSK.21.60</strain>
    </source>
</reference>
<dbReference type="CDD" id="cd03801">
    <property type="entry name" value="GT4_PimA-like"/>
    <property type="match status" value="1"/>
</dbReference>
<dbReference type="RefSeq" id="WP_217326658.1">
    <property type="nucleotide sequence ID" value="NZ_JAHOEK010000022.1"/>
</dbReference>
<organism evidence="3 4">
    <name type="scientific">Segatella copri</name>
    <dbReference type="NCBI Taxonomy" id="165179"/>
    <lineage>
        <taxon>Bacteria</taxon>
        <taxon>Pseudomonadati</taxon>
        <taxon>Bacteroidota</taxon>
        <taxon>Bacteroidia</taxon>
        <taxon>Bacteroidales</taxon>
        <taxon>Prevotellaceae</taxon>
        <taxon>Segatella</taxon>
    </lineage>
</organism>
<feature type="domain" description="Glycosyl transferase family 1" evidence="2">
    <location>
        <begin position="68"/>
        <end position="222"/>
    </location>
</feature>
<sequence length="252" mass="28072">MATGEDKITIPLFLSKMDIKQLNQKVKGVICVSTKNMHDSIKLGLTILEKCIVLPNAFDNKDFYPKNKAEIRNELGYSQSSFIVAFCGRFNNRKGAMRVAKAINQLKDSDIHAIFIGSIADNETEIPDCDGILFRGKLPHKDISKYLNSADVFVLPSLAEGSPNSVIEAMGCGLPIITSDKPFVLDFLNHDSAMLIDPTDVNQIADAIFKLKHDRTLLNKLSMASLSKSKEMTIDKRCLKILNFIQNHTKLK</sequence>
<evidence type="ECO:0000313" key="4">
    <source>
        <dbReference type="Proteomes" id="UP001196316"/>
    </source>
</evidence>
<proteinExistence type="predicted"/>
<comment type="caution">
    <text evidence="3">The sequence shown here is derived from an EMBL/GenBank/DDBJ whole genome shotgun (WGS) entry which is preliminary data.</text>
</comment>
<gene>
    <name evidence="3" type="ORF">KSW80_09090</name>
</gene>
<accession>A0AAW4NFA1</accession>